<evidence type="ECO:0000313" key="6">
    <source>
        <dbReference type="Proteomes" id="UP000663870"/>
    </source>
</evidence>
<feature type="compositionally biased region" description="Polar residues" evidence="1">
    <location>
        <begin position="18"/>
        <end position="34"/>
    </location>
</feature>
<evidence type="ECO:0000259" key="2">
    <source>
        <dbReference type="Pfam" id="PF19259"/>
    </source>
</evidence>
<dbReference type="InterPro" id="IPR045358">
    <property type="entry name" value="Ty3_capsid"/>
</dbReference>
<dbReference type="EMBL" id="CAJNOH010005007">
    <property type="protein sequence ID" value="CAF1386767.1"/>
    <property type="molecule type" value="Genomic_DNA"/>
</dbReference>
<feature type="compositionally biased region" description="Basic and acidic residues" evidence="1">
    <location>
        <begin position="35"/>
        <end position="45"/>
    </location>
</feature>
<sequence>MMSQDHITCISKSLSLDSLSTQPTTDTSFLTSTRDQQKSLKISKDNKRRKAILPTPHKPKQEYNLLVMNSKKGLNSQEQNITLKDNRSQSYDKDTAQLENNNKCMKTSNKFSQIDSNCEIASSVVDNTDRQNRVRDVTVVFDQQKNDDKNNKINISNRLTKTFEDNESESQLQPDEDMNYDSFDSFIIQNFVPFSGTQNVIQWLDETEHKFNYFHIGRNLRFEAISLLVEGDAKRKYLKVRKQIQSFDDFYEFLLLKFDSTDHISFQPKTSKIVEHTSCDPPASYQTKFTNESNQLVSNTSKSLTSTHHSPMFSSTAVDNFGVTNVIGEKPAIKSTTVSDSVSTSIFDQTLNDLRKAIVGNLIKNPKTFKGGKDDVSKWIEEIEHLLDLAHIPEATRLDLISYSLRGDALEWFKNNRSSLTSWSVFVYELKRAFTSSFHEELAFKKLESYSQGQNQSIHSFFNEVLKLCKEADSTMSEATKLKNLLNKTKPSIQFEVRKKKPTSTAQFLEYAKEAEELMQLSNMTIDNSGNQSSIQVVQQQPISSSTSNPPSSINQAFTNASNNYLSNYPRDVDRNYRFSNDRNINSNSKFPSFSSSKTSQSKVRFNNNFSRPYRPSYSNNSANKNYQKFRPPQNTSSSNTYSRTRTANTIDLVSPSANIEPLHETLSSSTCSRCSQFGHEASACPSF</sequence>
<dbReference type="Pfam" id="PF19259">
    <property type="entry name" value="Ty3_capsid"/>
    <property type="match status" value="1"/>
</dbReference>
<feature type="domain" description="Ty3 transposon capsid-like protein" evidence="2">
    <location>
        <begin position="363"/>
        <end position="529"/>
    </location>
</feature>
<feature type="compositionally biased region" description="Low complexity" evidence="1">
    <location>
        <begin position="532"/>
        <end position="556"/>
    </location>
</feature>
<proteinExistence type="predicted"/>
<feature type="region of interest" description="Disordered" evidence="1">
    <location>
        <begin position="577"/>
        <end position="646"/>
    </location>
</feature>
<gene>
    <name evidence="4" type="ORF">JXQ802_LOCUS50296</name>
    <name evidence="3" type="ORF">PYM288_LOCUS34136</name>
</gene>
<evidence type="ECO:0000256" key="1">
    <source>
        <dbReference type="SAM" id="MobiDB-lite"/>
    </source>
</evidence>
<feature type="compositionally biased region" description="Low complexity" evidence="1">
    <location>
        <begin position="635"/>
        <end position="646"/>
    </location>
</feature>
<dbReference type="AlphaFoldDB" id="A0A815K5R9"/>
<evidence type="ECO:0000313" key="3">
    <source>
        <dbReference type="EMBL" id="CAF1386767.1"/>
    </source>
</evidence>
<feature type="compositionally biased region" description="Low complexity" evidence="1">
    <location>
        <begin position="584"/>
        <end position="606"/>
    </location>
</feature>
<dbReference type="Proteomes" id="UP000663870">
    <property type="component" value="Unassembled WGS sequence"/>
</dbReference>
<dbReference type="PANTHER" id="PTHR33223">
    <property type="entry name" value="CCHC-TYPE DOMAIN-CONTAINING PROTEIN"/>
    <property type="match status" value="1"/>
</dbReference>
<name>A0A815K5R9_9BILA</name>
<feature type="region of interest" description="Disordered" evidence="1">
    <location>
        <begin position="531"/>
        <end position="558"/>
    </location>
</feature>
<dbReference type="EMBL" id="CAJNOL010006485">
    <property type="protein sequence ID" value="CAF1618495.1"/>
    <property type="molecule type" value="Genomic_DNA"/>
</dbReference>
<keyword evidence="6" id="KW-1185">Reference proteome</keyword>
<evidence type="ECO:0000313" key="4">
    <source>
        <dbReference type="EMBL" id="CAF1618495.1"/>
    </source>
</evidence>
<reference evidence="3" key="1">
    <citation type="submission" date="2021-02" db="EMBL/GenBank/DDBJ databases">
        <authorList>
            <person name="Nowell W R."/>
        </authorList>
    </citation>
    <scope>NUCLEOTIDE SEQUENCE</scope>
</reference>
<comment type="caution">
    <text evidence="3">The sequence shown here is derived from an EMBL/GenBank/DDBJ whole genome shotgun (WGS) entry which is preliminary data.</text>
</comment>
<dbReference type="PANTHER" id="PTHR33223:SF6">
    <property type="entry name" value="CCHC-TYPE DOMAIN-CONTAINING PROTEIN"/>
    <property type="match status" value="1"/>
</dbReference>
<accession>A0A815K5R9</accession>
<dbReference type="Proteomes" id="UP000663854">
    <property type="component" value="Unassembled WGS sequence"/>
</dbReference>
<protein>
    <recommendedName>
        <fullName evidence="2">Ty3 transposon capsid-like protein domain-containing protein</fullName>
    </recommendedName>
</protein>
<feature type="compositionally biased region" description="Polar residues" evidence="1">
    <location>
        <begin position="607"/>
        <end position="627"/>
    </location>
</feature>
<evidence type="ECO:0000313" key="5">
    <source>
        <dbReference type="Proteomes" id="UP000663854"/>
    </source>
</evidence>
<organism evidence="3 5">
    <name type="scientific">Rotaria sordida</name>
    <dbReference type="NCBI Taxonomy" id="392033"/>
    <lineage>
        <taxon>Eukaryota</taxon>
        <taxon>Metazoa</taxon>
        <taxon>Spiralia</taxon>
        <taxon>Gnathifera</taxon>
        <taxon>Rotifera</taxon>
        <taxon>Eurotatoria</taxon>
        <taxon>Bdelloidea</taxon>
        <taxon>Philodinida</taxon>
        <taxon>Philodinidae</taxon>
        <taxon>Rotaria</taxon>
    </lineage>
</organism>
<feature type="region of interest" description="Disordered" evidence="1">
    <location>
        <begin position="18"/>
        <end position="56"/>
    </location>
</feature>